<comment type="caution">
    <text evidence="2">The sequence shown here is derived from an EMBL/GenBank/DDBJ whole genome shotgun (WGS) entry which is preliminary data.</text>
</comment>
<reference evidence="2" key="1">
    <citation type="journal article" date="2020" name="Stud. Mycol.">
        <title>101 Dothideomycetes genomes: a test case for predicting lifestyles and emergence of pathogens.</title>
        <authorList>
            <person name="Haridas S."/>
            <person name="Albert R."/>
            <person name="Binder M."/>
            <person name="Bloem J."/>
            <person name="Labutti K."/>
            <person name="Salamov A."/>
            <person name="Andreopoulos B."/>
            <person name="Baker S."/>
            <person name="Barry K."/>
            <person name="Bills G."/>
            <person name="Bluhm B."/>
            <person name="Cannon C."/>
            <person name="Castanera R."/>
            <person name="Culley D."/>
            <person name="Daum C."/>
            <person name="Ezra D."/>
            <person name="Gonzalez J."/>
            <person name="Henrissat B."/>
            <person name="Kuo A."/>
            <person name="Liang C."/>
            <person name="Lipzen A."/>
            <person name="Lutzoni F."/>
            <person name="Magnuson J."/>
            <person name="Mondo S."/>
            <person name="Nolan M."/>
            <person name="Ohm R."/>
            <person name="Pangilinan J."/>
            <person name="Park H.-J."/>
            <person name="Ramirez L."/>
            <person name="Alfaro M."/>
            <person name="Sun H."/>
            <person name="Tritt A."/>
            <person name="Yoshinaga Y."/>
            <person name="Zwiers L.-H."/>
            <person name="Turgeon B."/>
            <person name="Goodwin S."/>
            <person name="Spatafora J."/>
            <person name="Crous P."/>
            <person name="Grigoriev I."/>
        </authorList>
    </citation>
    <scope>NUCLEOTIDE SEQUENCE</scope>
    <source>
        <strain evidence="2">CBS 130266</strain>
    </source>
</reference>
<keyword evidence="3" id="KW-1185">Reference proteome</keyword>
<dbReference type="Pfam" id="PF07712">
    <property type="entry name" value="SURNod19"/>
    <property type="match status" value="1"/>
</dbReference>
<sequence length="423" mass="45740">MKFLLSLLAASVVCALPYEGVVDEIKLDRRQTLPPALLSSFFEGMRNAPGYSRSPAKNEKLEPVLRQDAKRERLWYGPFTLPALNASAPPRPKMPIQMDPNGIQLNSGLNGFCTDCTVLYGKAAIFYENGTKAGVLQGVYEHHTVVVDMSKRAMPFYLCEGQKGFLGTFPATGFIISGNDEANNMFTTPDGKFNSGYALGSKPVLVMQAELVNYLPVAQKVFITMEYEYLPQKMAADGVDSSVSLFSVTGCGFPDYHVPKEQLQYNMSSAKVPLPMDGYIVNAKGHLHDGGVNVLLTLNDKVVCDSRAHYGLDARETLSLAPNGRPWEVITEMSQCTTPAPIKKGDILQMVSIYDNAMHPPREAADGHSGDSDEMGVFFINFAVNRTTLPEPTPNTSSGGSLGSLLAGLLGGLLGGGQGRQAI</sequence>
<feature type="chain" id="PRO_5040512234" evidence="1">
    <location>
        <begin position="16"/>
        <end position="423"/>
    </location>
</feature>
<dbReference type="InterPro" id="IPR011692">
    <property type="entry name" value="Stress_up-reg_Nod19"/>
</dbReference>
<name>A0A9P4NZ20_9PEZI</name>
<keyword evidence="1" id="KW-0732">Signal</keyword>
<evidence type="ECO:0000256" key="1">
    <source>
        <dbReference type="SAM" id="SignalP"/>
    </source>
</evidence>
<protein>
    <submittedName>
        <fullName evidence="2">Uncharacterized protein</fullName>
    </submittedName>
</protein>
<evidence type="ECO:0000313" key="2">
    <source>
        <dbReference type="EMBL" id="KAF2433754.1"/>
    </source>
</evidence>
<proteinExistence type="predicted"/>
<dbReference type="AlphaFoldDB" id="A0A9P4NZ20"/>
<gene>
    <name evidence="2" type="ORF">EJ08DRAFT_39032</name>
</gene>
<accession>A0A9P4NZ20</accession>
<dbReference type="Proteomes" id="UP000800235">
    <property type="component" value="Unassembled WGS sequence"/>
</dbReference>
<organism evidence="2 3">
    <name type="scientific">Tothia fuscella</name>
    <dbReference type="NCBI Taxonomy" id="1048955"/>
    <lineage>
        <taxon>Eukaryota</taxon>
        <taxon>Fungi</taxon>
        <taxon>Dikarya</taxon>
        <taxon>Ascomycota</taxon>
        <taxon>Pezizomycotina</taxon>
        <taxon>Dothideomycetes</taxon>
        <taxon>Pleosporomycetidae</taxon>
        <taxon>Venturiales</taxon>
        <taxon>Cylindrosympodiaceae</taxon>
        <taxon>Tothia</taxon>
    </lineage>
</organism>
<dbReference type="OrthoDB" id="3903203at2759"/>
<evidence type="ECO:0000313" key="3">
    <source>
        <dbReference type="Proteomes" id="UP000800235"/>
    </source>
</evidence>
<feature type="signal peptide" evidence="1">
    <location>
        <begin position="1"/>
        <end position="15"/>
    </location>
</feature>
<dbReference type="EMBL" id="MU007019">
    <property type="protein sequence ID" value="KAF2433754.1"/>
    <property type="molecule type" value="Genomic_DNA"/>
</dbReference>